<gene>
    <name evidence="3" type="ORF">RHGRI_014901</name>
</gene>
<name>A0AAV6KB78_9ERIC</name>
<dbReference type="PANTHER" id="PTHR32009">
    <property type="entry name" value="TMV RESISTANCE PROTEIN N-LIKE"/>
    <property type="match status" value="1"/>
</dbReference>
<feature type="domain" description="TIR" evidence="2">
    <location>
        <begin position="11"/>
        <end position="172"/>
    </location>
</feature>
<evidence type="ECO:0000256" key="1">
    <source>
        <dbReference type="ARBA" id="ARBA00023027"/>
    </source>
</evidence>
<evidence type="ECO:0000313" key="3">
    <source>
        <dbReference type="EMBL" id="KAG5549751.1"/>
    </source>
</evidence>
<dbReference type="Gene3D" id="3.40.50.10140">
    <property type="entry name" value="Toll/interleukin-1 receptor homology (TIR) domain"/>
    <property type="match status" value="1"/>
</dbReference>
<dbReference type="SMART" id="SM00255">
    <property type="entry name" value="TIR"/>
    <property type="match status" value="1"/>
</dbReference>
<comment type="caution">
    <text evidence="3">The sequence shown here is derived from an EMBL/GenBank/DDBJ whole genome shotgun (WGS) entry which is preliminary data.</text>
</comment>
<protein>
    <recommendedName>
        <fullName evidence="2">TIR domain-containing protein</fullName>
    </recommendedName>
</protein>
<dbReference type="AlphaFoldDB" id="A0AAV6KB78"/>
<proteinExistence type="predicted"/>
<organism evidence="3 4">
    <name type="scientific">Rhododendron griersonianum</name>
    <dbReference type="NCBI Taxonomy" id="479676"/>
    <lineage>
        <taxon>Eukaryota</taxon>
        <taxon>Viridiplantae</taxon>
        <taxon>Streptophyta</taxon>
        <taxon>Embryophyta</taxon>
        <taxon>Tracheophyta</taxon>
        <taxon>Spermatophyta</taxon>
        <taxon>Magnoliopsida</taxon>
        <taxon>eudicotyledons</taxon>
        <taxon>Gunneridae</taxon>
        <taxon>Pentapetalae</taxon>
        <taxon>asterids</taxon>
        <taxon>Ericales</taxon>
        <taxon>Ericaceae</taxon>
        <taxon>Ericoideae</taxon>
        <taxon>Rhodoreae</taxon>
        <taxon>Rhododendron</taxon>
    </lineage>
</organism>
<evidence type="ECO:0000259" key="2">
    <source>
        <dbReference type="PROSITE" id="PS50104"/>
    </source>
</evidence>
<dbReference type="PANTHER" id="PTHR32009:SF154">
    <property type="entry name" value="TIR DOMAIN-CONTAINING PROTEIN"/>
    <property type="match status" value="1"/>
</dbReference>
<dbReference type="Proteomes" id="UP000823749">
    <property type="component" value="Chromosome 5"/>
</dbReference>
<dbReference type="InterPro" id="IPR000157">
    <property type="entry name" value="TIR_dom"/>
</dbReference>
<dbReference type="PROSITE" id="PS50104">
    <property type="entry name" value="TIR"/>
    <property type="match status" value="1"/>
</dbReference>
<accession>A0AAV6KB78</accession>
<dbReference type="GO" id="GO:0007165">
    <property type="term" value="P:signal transduction"/>
    <property type="evidence" value="ECO:0007669"/>
    <property type="project" value="InterPro"/>
</dbReference>
<keyword evidence="4" id="KW-1185">Reference proteome</keyword>
<dbReference type="SUPFAM" id="SSF52200">
    <property type="entry name" value="Toll/Interleukin receptor TIR domain"/>
    <property type="match status" value="1"/>
</dbReference>
<dbReference type="EMBL" id="JACTNZ010000005">
    <property type="protein sequence ID" value="KAG5549751.1"/>
    <property type="molecule type" value="Genomic_DNA"/>
</dbReference>
<evidence type="ECO:0000313" key="4">
    <source>
        <dbReference type="Proteomes" id="UP000823749"/>
    </source>
</evidence>
<reference evidence="3" key="1">
    <citation type="submission" date="2020-08" db="EMBL/GenBank/DDBJ databases">
        <title>Plant Genome Project.</title>
        <authorList>
            <person name="Zhang R.-G."/>
        </authorList>
    </citation>
    <scope>NUCLEOTIDE SEQUENCE</scope>
    <source>
        <strain evidence="3">WSP0</strain>
        <tissue evidence="3">Leaf</tissue>
    </source>
</reference>
<dbReference type="Pfam" id="PF01582">
    <property type="entry name" value="TIR"/>
    <property type="match status" value="1"/>
</dbReference>
<dbReference type="InterPro" id="IPR035897">
    <property type="entry name" value="Toll_tir_struct_dom_sf"/>
</dbReference>
<keyword evidence="1" id="KW-0520">NAD</keyword>
<sequence>MASSSNPESKDGYDIFLSFRGADTRKNFTDHLYEALKQNEFQTFRDDDEIERGENIKSELQKAIWNSRMSIVVLSKNNSTACLFEIQTILEHRQKKSDHFILPVFYEVDPTEIKRQAKILDFGEKKTVEQVKGWSAALKEVASMAGMVSKNQCDGFEAKFIKEIVGEVKSKLAGKHQSFVDHQELGTNMRNLKRKVEYLSGQENDTKAEISSAGSQPSKRPKKEVEVWLRDVQLLKDDVQRLEQEVVGEMSLSSRALLGKRIVEKSQEVTELQEKGRVFNGLVIDELPTGRLLIPPTKDFVESTKARNTENV</sequence>